<reference evidence="8" key="2">
    <citation type="submission" date="2015-01" db="EMBL/GenBank/DDBJ databases">
        <title>Evolutionary Origins and Diversification of the Mycorrhizal Mutualists.</title>
        <authorList>
            <consortium name="DOE Joint Genome Institute"/>
            <consortium name="Mycorrhizal Genomics Consortium"/>
            <person name="Kohler A."/>
            <person name="Kuo A."/>
            <person name="Nagy L.G."/>
            <person name="Floudas D."/>
            <person name="Copeland A."/>
            <person name="Barry K.W."/>
            <person name="Cichocki N."/>
            <person name="Veneault-Fourrey C."/>
            <person name="LaButti K."/>
            <person name="Lindquist E.A."/>
            <person name="Lipzen A."/>
            <person name="Lundell T."/>
            <person name="Morin E."/>
            <person name="Murat C."/>
            <person name="Riley R."/>
            <person name="Ohm R."/>
            <person name="Sun H."/>
            <person name="Tunlid A."/>
            <person name="Henrissat B."/>
            <person name="Grigoriev I.V."/>
            <person name="Hibbett D.S."/>
            <person name="Martin F."/>
        </authorList>
    </citation>
    <scope>NUCLEOTIDE SEQUENCE [LARGE SCALE GENOMIC DNA]</scope>
    <source>
        <strain evidence="8">Marx 270</strain>
    </source>
</reference>
<dbReference type="InterPro" id="IPR042489">
    <property type="entry name" value="CapZ_alpha_1"/>
</dbReference>
<dbReference type="OrthoDB" id="340550at2759"/>
<dbReference type="HOGENOM" id="CLU_045161_3_0_1"/>
<dbReference type="Gene3D" id="3.90.1150.210">
    <property type="entry name" value="F-actin capping protein, beta subunit"/>
    <property type="match status" value="1"/>
</dbReference>
<evidence type="ECO:0000256" key="1">
    <source>
        <dbReference type="ARBA" id="ARBA00010479"/>
    </source>
</evidence>
<keyword evidence="3 6" id="KW-0117">Actin capping</keyword>
<dbReference type="PRINTS" id="PR00191">
    <property type="entry name" value="FACTINCAPA"/>
</dbReference>
<evidence type="ECO:0000313" key="7">
    <source>
        <dbReference type="EMBL" id="KIO06064.1"/>
    </source>
</evidence>
<evidence type="ECO:0000256" key="2">
    <source>
        <dbReference type="ARBA" id="ARBA00014038"/>
    </source>
</evidence>
<accession>A0A0C3PE17</accession>
<dbReference type="FunCoup" id="A0A0C3PE17">
    <property type="interactions" value="220"/>
</dbReference>
<dbReference type="InParanoid" id="A0A0C3PE17"/>
<dbReference type="FunFam" id="3.90.1150.210:FF:000003">
    <property type="entry name" value="F-actin-capping protein subunit alpha"/>
    <property type="match status" value="1"/>
</dbReference>
<dbReference type="STRING" id="870435.A0A0C3PE17"/>
<dbReference type="PANTHER" id="PTHR10653">
    <property type="entry name" value="F-ACTIN-CAPPING PROTEIN SUBUNIT ALPHA"/>
    <property type="match status" value="1"/>
</dbReference>
<dbReference type="InterPro" id="IPR042276">
    <property type="entry name" value="CapZ_alpha/beta_2"/>
</dbReference>
<dbReference type="Proteomes" id="UP000054217">
    <property type="component" value="Unassembled WGS sequence"/>
</dbReference>
<dbReference type="GO" id="GO:0051015">
    <property type="term" value="F:actin filament binding"/>
    <property type="evidence" value="ECO:0007669"/>
    <property type="project" value="TreeGrafter"/>
</dbReference>
<evidence type="ECO:0000256" key="4">
    <source>
        <dbReference type="ARBA" id="ARBA00023203"/>
    </source>
</evidence>
<dbReference type="InterPro" id="IPR002189">
    <property type="entry name" value="CapZ_alpha"/>
</dbReference>
<protein>
    <recommendedName>
        <fullName evidence="2 6">F-actin-capping protein subunit alpha</fullName>
    </recommendedName>
</protein>
<comment type="similarity">
    <text evidence="1 6">Belongs to the F-actin-capping protein alpha subunit family.</text>
</comment>
<comment type="function">
    <text evidence="5 6">F-actin-capping proteins bind in a Ca(2+)-independent manner to the fast growing ends of actin filaments (barbed end) thereby blocking the exchange of subunits at these ends. Unlike other capping proteins (such as gelsolin and severin), these proteins do not sever actin filaments.</text>
</comment>
<gene>
    <name evidence="7" type="ORF">M404DRAFT_999279</name>
</gene>
<evidence type="ECO:0000256" key="3">
    <source>
        <dbReference type="ARBA" id="ARBA00022467"/>
    </source>
</evidence>
<dbReference type="PANTHER" id="PTHR10653:SF0">
    <property type="entry name" value="F-ACTIN-CAPPING PROTEIN SUBUNIT ALPHA"/>
    <property type="match status" value="1"/>
</dbReference>
<dbReference type="GO" id="GO:0030863">
    <property type="term" value="C:cortical cytoskeleton"/>
    <property type="evidence" value="ECO:0007669"/>
    <property type="project" value="TreeGrafter"/>
</dbReference>
<evidence type="ECO:0000313" key="8">
    <source>
        <dbReference type="Proteomes" id="UP000054217"/>
    </source>
</evidence>
<dbReference type="Gene3D" id="3.30.1140.60">
    <property type="entry name" value="F-actin capping protein, alpha subunit"/>
    <property type="match status" value="1"/>
</dbReference>
<dbReference type="GO" id="GO:0008290">
    <property type="term" value="C:F-actin capping protein complex"/>
    <property type="evidence" value="ECO:0007669"/>
    <property type="project" value="UniProtKB-UniRule"/>
</dbReference>
<evidence type="ECO:0000256" key="5">
    <source>
        <dbReference type="ARBA" id="ARBA00025389"/>
    </source>
</evidence>
<name>A0A0C3PE17_PISTI</name>
<dbReference type="GO" id="GO:0051016">
    <property type="term" value="P:barbed-end actin filament capping"/>
    <property type="evidence" value="ECO:0007669"/>
    <property type="project" value="UniProtKB-UniRule"/>
</dbReference>
<dbReference type="EMBL" id="KN831964">
    <property type="protein sequence ID" value="KIO06064.1"/>
    <property type="molecule type" value="Genomic_DNA"/>
</dbReference>
<keyword evidence="8" id="KW-1185">Reference proteome</keyword>
<proteinExistence type="inferred from homology"/>
<dbReference type="AlphaFoldDB" id="A0A0C3PE17"/>
<organism evidence="7 8">
    <name type="scientific">Pisolithus tinctorius Marx 270</name>
    <dbReference type="NCBI Taxonomy" id="870435"/>
    <lineage>
        <taxon>Eukaryota</taxon>
        <taxon>Fungi</taxon>
        <taxon>Dikarya</taxon>
        <taxon>Basidiomycota</taxon>
        <taxon>Agaricomycotina</taxon>
        <taxon>Agaricomycetes</taxon>
        <taxon>Agaricomycetidae</taxon>
        <taxon>Boletales</taxon>
        <taxon>Sclerodermatineae</taxon>
        <taxon>Pisolithaceae</taxon>
        <taxon>Pisolithus</taxon>
    </lineage>
</organism>
<evidence type="ECO:0000256" key="6">
    <source>
        <dbReference type="RuleBase" id="RU365077"/>
    </source>
</evidence>
<comment type="subunit">
    <text evidence="6">Heterodimer of an alpha and a beta subunit.</text>
</comment>
<keyword evidence="4 6" id="KW-0009">Actin-binding</keyword>
<dbReference type="SUPFAM" id="SSF90096">
    <property type="entry name" value="Subunits of heterodimeric actin filament capping protein Capz"/>
    <property type="match status" value="1"/>
</dbReference>
<dbReference type="Pfam" id="PF01267">
    <property type="entry name" value="F-actin_cap_A"/>
    <property type="match status" value="1"/>
</dbReference>
<dbReference type="InterPro" id="IPR037282">
    <property type="entry name" value="CapZ_alpha/beta"/>
</dbReference>
<dbReference type="GO" id="GO:0030036">
    <property type="term" value="P:actin cytoskeleton organization"/>
    <property type="evidence" value="ECO:0007669"/>
    <property type="project" value="TreeGrafter"/>
</dbReference>
<sequence>MSQEVDERIAGVSSFVLQSPPGEINDVLNDVRVIVNDDESLEQGILPALRDYNLAQFITVDVPGTSYQTIVSDIARISSDDEDEERFLDPRSKTSFKFDHLRLEATDSRPEESDVEAEPLRTALESSALSYLAAHYHDGVVAIFSVQPPNQFVVQIVANKYNPSNYWSGRWRSHYHIDFDTKMIRGKILVNVHYYEQGNVQLETSHDLAIPIPPAVVNAEPSSASSKILALIDVEESRLQTSFNDAYHEMAEKTFKGLRRALPLTRQKIDWDKVLGYKLGAELTAGKGVFASS</sequence>
<reference evidence="7 8" key="1">
    <citation type="submission" date="2014-04" db="EMBL/GenBank/DDBJ databases">
        <authorList>
            <consortium name="DOE Joint Genome Institute"/>
            <person name="Kuo A."/>
            <person name="Kohler A."/>
            <person name="Costa M.D."/>
            <person name="Nagy L.G."/>
            <person name="Floudas D."/>
            <person name="Copeland A."/>
            <person name="Barry K.W."/>
            <person name="Cichocki N."/>
            <person name="Veneault-Fourrey C."/>
            <person name="LaButti K."/>
            <person name="Lindquist E.A."/>
            <person name="Lipzen A."/>
            <person name="Lundell T."/>
            <person name="Morin E."/>
            <person name="Murat C."/>
            <person name="Sun H."/>
            <person name="Tunlid A."/>
            <person name="Henrissat B."/>
            <person name="Grigoriev I.V."/>
            <person name="Hibbett D.S."/>
            <person name="Martin F."/>
            <person name="Nordberg H.P."/>
            <person name="Cantor M.N."/>
            <person name="Hua S.X."/>
        </authorList>
    </citation>
    <scope>NUCLEOTIDE SEQUENCE [LARGE SCALE GENOMIC DNA]</scope>
    <source>
        <strain evidence="7 8">Marx 270</strain>
    </source>
</reference>